<dbReference type="InterPro" id="IPR008952">
    <property type="entry name" value="Tetraspanin_EC2_sf"/>
</dbReference>
<gene>
    <name evidence="7" type="ORF">KP79_PYT22158</name>
</gene>
<dbReference type="PRINTS" id="PR00259">
    <property type="entry name" value="TMFOUR"/>
</dbReference>
<comment type="subcellular location">
    <subcellularLocation>
        <location evidence="1 6">Membrane</location>
        <topology evidence="1 6">Multi-pass membrane protein</topology>
    </subcellularLocation>
</comment>
<feature type="transmembrane region" description="Helical" evidence="6">
    <location>
        <begin position="68"/>
        <end position="89"/>
    </location>
</feature>
<evidence type="ECO:0000256" key="4">
    <source>
        <dbReference type="ARBA" id="ARBA00022989"/>
    </source>
</evidence>
<accession>A0A210QUK2</accession>
<dbReference type="SUPFAM" id="SSF48652">
    <property type="entry name" value="Tetraspanin"/>
    <property type="match status" value="1"/>
</dbReference>
<protein>
    <recommendedName>
        <fullName evidence="6">Tetraspanin</fullName>
    </recommendedName>
</protein>
<dbReference type="GO" id="GO:0016020">
    <property type="term" value="C:membrane"/>
    <property type="evidence" value="ECO:0007669"/>
    <property type="project" value="UniProtKB-SubCell"/>
</dbReference>
<comment type="similarity">
    <text evidence="2 6">Belongs to the tetraspanin (TM4SF) family.</text>
</comment>
<sequence length="268" mass="28800">MVCCTQTISKYVIVILNIVFMVLGIAIMIPGILMLTSIDFLSDNIKPLLDKISVNGLDLANIANSLPVIFIIVGLTILCIAAIGLIGACCELRILLAVYGIIVLVLALAQVVILAFFFILRTGLTDTIKDAFLSQLRDGYTLDSLDKSDEVSSSFNYMFMTMECCGVNPVTSTSNDFDGTPWRSGTGSALELPKGCCIGVTESTYSSYSNAACTTTVASGTYWSTGCYDAIMSSFGSLLDSMGYILLIALLLQLLMVFFAFNLCCSIL</sequence>
<dbReference type="InterPro" id="IPR000301">
    <property type="entry name" value="Tetraspanin_animals"/>
</dbReference>
<evidence type="ECO:0000256" key="3">
    <source>
        <dbReference type="ARBA" id="ARBA00022692"/>
    </source>
</evidence>
<keyword evidence="8" id="KW-1185">Reference proteome</keyword>
<keyword evidence="5 6" id="KW-0472">Membrane</keyword>
<dbReference type="PIRSF" id="PIRSF002419">
    <property type="entry name" value="Tetraspanin"/>
    <property type="match status" value="1"/>
</dbReference>
<feature type="transmembrane region" description="Helical" evidence="6">
    <location>
        <begin position="12"/>
        <end position="38"/>
    </location>
</feature>
<evidence type="ECO:0000313" key="7">
    <source>
        <dbReference type="EMBL" id="OWF52421.1"/>
    </source>
</evidence>
<dbReference type="OrthoDB" id="6131345at2759"/>
<name>A0A210QUK2_MIZYE</name>
<keyword evidence="3 6" id="KW-0812">Transmembrane</keyword>
<reference evidence="7 8" key="1">
    <citation type="journal article" date="2017" name="Nat. Ecol. Evol.">
        <title>Scallop genome provides insights into evolution of bilaterian karyotype and development.</title>
        <authorList>
            <person name="Wang S."/>
            <person name="Zhang J."/>
            <person name="Jiao W."/>
            <person name="Li J."/>
            <person name="Xun X."/>
            <person name="Sun Y."/>
            <person name="Guo X."/>
            <person name="Huan P."/>
            <person name="Dong B."/>
            <person name="Zhang L."/>
            <person name="Hu X."/>
            <person name="Sun X."/>
            <person name="Wang J."/>
            <person name="Zhao C."/>
            <person name="Wang Y."/>
            <person name="Wang D."/>
            <person name="Huang X."/>
            <person name="Wang R."/>
            <person name="Lv J."/>
            <person name="Li Y."/>
            <person name="Zhang Z."/>
            <person name="Liu B."/>
            <person name="Lu W."/>
            <person name="Hui Y."/>
            <person name="Liang J."/>
            <person name="Zhou Z."/>
            <person name="Hou R."/>
            <person name="Li X."/>
            <person name="Liu Y."/>
            <person name="Li H."/>
            <person name="Ning X."/>
            <person name="Lin Y."/>
            <person name="Zhao L."/>
            <person name="Xing Q."/>
            <person name="Dou J."/>
            <person name="Li Y."/>
            <person name="Mao J."/>
            <person name="Guo H."/>
            <person name="Dou H."/>
            <person name="Li T."/>
            <person name="Mu C."/>
            <person name="Jiang W."/>
            <person name="Fu Q."/>
            <person name="Fu X."/>
            <person name="Miao Y."/>
            <person name="Liu J."/>
            <person name="Yu Q."/>
            <person name="Li R."/>
            <person name="Liao H."/>
            <person name="Li X."/>
            <person name="Kong Y."/>
            <person name="Jiang Z."/>
            <person name="Chourrout D."/>
            <person name="Li R."/>
            <person name="Bao Z."/>
        </authorList>
    </citation>
    <scope>NUCLEOTIDE SEQUENCE [LARGE SCALE GENOMIC DNA]</scope>
    <source>
        <strain evidence="7 8">PY_sf001</strain>
    </source>
</reference>
<organism evidence="7 8">
    <name type="scientific">Mizuhopecten yessoensis</name>
    <name type="common">Japanese scallop</name>
    <name type="synonym">Patinopecten yessoensis</name>
    <dbReference type="NCBI Taxonomy" id="6573"/>
    <lineage>
        <taxon>Eukaryota</taxon>
        <taxon>Metazoa</taxon>
        <taxon>Spiralia</taxon>
        <taxon>Lophotrochozoa</taxon>
        <taxon>Mollusca</taxon>
        <taxon>Bivalvia</taxon>
        <taxon>Autobranchia</taxon>
        <taxon>Pteriomorphia</taxon>
        <taxon>Pectinida</taxon>
        <taxon>Pectinoidea</taxon>
        <taxon>Pectinidae</taxon>
        <taxon>Mizuhopecten</taxon>
    </lineage>
</organism>
<dbReference type="EMBL" id="NEDP02001809">
    <property type="protein sequence ID" value="OWF52421.1"/>
    <property type="molecule type" value="Genomic_DNA"/>
</dbReference>
<dbReference type="PANTHER" id="PTHR19282">
    <property type="entry name" value="TETRASPANIN"/>
    <property type="match status" value="1"/>
</dbReference>
<feature type="transmembrane region" description="Helical" evidence="6">
    <location>
        <begin position="242"/>
        <end position="265"/>
    </location>
</feature>
<evidence type="ECO:0000256" key="5">
    <source>
        <dbReference type="ARBA" id="ARBA00023136"/>
    </source>
</evidence>
<comment type="caution">
    <text evidence="7">The sequence shown here is derived from an EMBL/GenBank/DDBJ whole genome shotgun (WGS) entry which is preliminary data.</text>
</comment>
<dbReference type="Proteomes" id="UP000242188">
    <property type="component" value="Unassembled WGS sequence"/>
</dbReference>
<evidence type="ECO:0000256" key="1">
    <source>
        <dbReference type="ARBA" id="ARBA00004141"/>
    </source>
</evidence>
<proteinExistence type="inferred from homology"/>
<keyword evidence="4 6" id="KW-1133">Transmembrane helix</keyword>
<dbReference type="Pfam" id="PF00335">
    <property type="entry name" value="Tetraspanin"/>
    <property type="match status" value="1"/>
</dbReference>
<evidence type="ECO:0000313" key="8">
    <source>
        <dbReference type="Proteomes" id="UP000242188"/>
    </source>
</evidence>
<evidence type="ECO:0000256" key="2">
    <source>
        <dbReference type="ARBA" id="ARBA00006840"/>
    </source>
</evidence>
<dbReference type="AlphaFoldDB" id="A0A210QUK2"/>
<evidence type="ECO:0000256" key="6">
    <source>
        <dbReference type="RuleBase" id="RU361218"/>
    </source>
</evidence>
<feature type="transmembrane region" description="Helical" evidence="6">
    <location>
        <begin position="96"/>
        <end position="120"/>
    </location>
</feature>
<dbReference type="InterPro" id="IPR018499">
    <property type="entry name" value="Tetraspanin/Peripherin"/>
</dbReference>